<evidence type="ECO:0000313" key="5">
    <source>
        <dbReference type="EMBL" id="SMO98250.1"/>
    </source>
</evidence>
<dbReference type="AlphaFoldDB" id="A0A521FRW1"/>
<dbReference type="SMART" id="SM00796">
    <property type="entry name" value="AHS1"/>
    <property type="match status" value="1"/>
</dbReference>
<evidence type="ECO:0000256" key="3">
    <source>
        <dbReference type="ARBA" id="ARBA00022840"/>
    </source>
</evidence>
<dbReference type="GO" id="GO:0016787">
    <property type="term" value="F:hydrolase activity"/>
    <property type="evidence" value="ECO:0007669"/>
    <property type="project" value="UniProtKB-KW"/>
</dbReference>
<keyword evidence="1" id="KW-0547">Nucleotide-binding</keyword>
<dbReference type="InterPro" id="IPR010016">
    <property type="entry name" value="PxpB"/>
</dbReference>
<dbReference type="Gene3D" id="2.40.100.10">
    <property type="entry name" value="Cyclophilin-like"/>
    <property type="match status" value="1"/>
</dbReference>
<proteinExistence type="predicted"/>
<keyword evidence="2" id="KW-0378">Hydrolase</keyword>
<dbReference type="RefSeq" id="WP_142494860.1">
    <property type="nucleotide sequence ID" value="NZ_FXTO01000042.1"/>
</dbReference>
<protein>
    <submittedName>
        <fullName evidence="5">Sensor histidine kinase inhibitor, KipI family</fullName>
    </submittedName>
</protein>
<evidence type="ECO:0000259" key="4">
    <source>
        <dbReference type="SMART" id="SM00796"/>
    </source>
</evidence>
<keyword evidence="3" id="KW-0067">ATP-binding</keyword>
<dbReference type="GO" id="GO:0005524">
    <property type="term" value="F:ATP binding"/>
    <property type="evidence" value="ECO:0007669"/>
    <property type="project" value="UniProtKB-KW"/>
</dbReference>
<sequence>MTDKTEQYWPRIRTVGFDGMLVSFGDGLSEPANRAALAFRAAVEAAGWDGIEESATSLVSCFVRFDPLAWGHDLVRADLSGLLAERDWYAADLPQGRRLWRIPAVWGTDLAPQLEEAATAAGLSVKDAIQSLSTSRVRVQTIGFAPGQPYLGELPACWDIPRQQALTARIPEGALAVAIRQFVLFSVATPTGWRHAGQTAIKLFRPESDTPFVLRPGDEVLFPAVSREEFENIRAAGDPDGGAVSEVIQ</sequence>
<evidence type="ECO:0000256" key="2">
    <source>
        <dbReference type="ARBA" id="ARBA00022801"/>
    </source>
</evidence>
<evidence type="ECO:0000256" key="1">
    <source>
        <dbReference type="ARBA" id="ARBA00022741"/>
    </source>
</evidence>
<dbReference type="SUPFAM" id="SSF160467">
    <property type="entry name" value="PH0987 N-terminal domain-like"/>
    <property type="match status" value="1"/>
</dbReference>
<accession>A0A521FRW1</accession>
<dbReference type="SUPFAM" id="SSF50891">
    <property type="entry name" value="Cyclophilin-like"/>
    <property type="match status" value="1"/>
</dbReference>
<name>A0A521FRW1_9RHOB</name>
<gene>
    <name evidence="5" type="ORF">SAMN06265173_14223</name>
</gene>
<dbReference type="PANTHER" id="PTHR34698:SF2">
    <property type="entry name" value="5-OXOPROLINASE SUBUNIT B"/>
    <property type="match status" value="1"/>
</dbReference>
<dbReference type="InterPro" id="IPR029000">
    <property type="entry name" value="Cyclophilin-like_dom_sf"/>
</dbReference>
<dbReference type="Gene3D" id="3.30.1360.40">
    <property type="match status" value="1"/>
</dbReference>
<keyword evidence="6" id="KW-1185">Reference proteome</keyword>
<reference evidence="5 6" key="1">
    <citation type="submission" date="2017-05" db="EMBL/GenBank/DDBJ databases">
        <authorList>
            <person name="Varghese N."/>
            <person name="Submissions S."/>
        </authorList>
    </citation>
    <scope>NUCLEOTIDE SEQUENCE [LARGE SCALE GENOMIC DNA]</scope>
    <source>
        <strain evidence="5 6">DSM 29506</strain>
    </source>
</reference>
<dbReference type="InterPro" id="IPR003833">
    <property type="entry name" value="CT_C_D"/>
</dbReference>
<dbReference type="OrthoDB" id="9778567at2"/>
<feature type="domain" description="Carboxyltransferase" evidence="4">
    <location>
        <begin position="10"/>
        <end position="214"/>
    </location>
</feature>
<dbReference type="PANTHER" id="PTHR34698">
    <property type="entry name" value="5-OXOPROLINASE SUBUNIT B"/>
    <property type="match status" value="1"/>
</dbReference>
<dbReference type="Proteomes" id="UP000316030">
    <property type="component" value="Unassembled WGS sequence"/>
</dbReference>
<dbReference type="EMBL" id="FXTO01000042">
    <property type="protein sequence ID" value="SMO98250.1"/>
    <property type="molecule type" value="Genomic_DNA"/>
</dbReference>
<evidence type="ECO:0000313" key="6">
    <source>
        <dbReference type="Proteomes" id="UP000316030"/>
    </source>
</evidence>
<organism evidence="5 6">
    <name type="scientific">Thalassovita litoralis</name>
    <dbReference type="NCBI Taxonomy" id="1010611"/>
    <lineage>
        <taxon>Bacteria</taxon>
        <taxon>Pseudomonadati</taxon>
        <taxon>Pseudomonadota</taxon>
        <taxon>Alphaproteobacteria</taxon>
        <taxon>Rhodobacterales</taxon>
        <taxon>Roseobacteraceae</taxon>
        <taxon>Thalassovita</taxon>
    </lineage>
</organism>
<dbReference type="Pfam" id="PF02682">
    <property type="entry name" value="CT_C_D"/>
    <property type="match status" value="1"/>
</dbReference>